<feature type="transmembrane region" description="Helical" evidence="8">
    <location>
        <begin position="333"/>
        <end position="356"/>
    </location>
</feature>
<evidence type="ECO:0000259" key="9">
    <source>
        <dbReference type="Pfam" id="PF26626"/>
    </source>
</evidence>
<dbReference type="GO" id="GO:0000030">
    <property type="term" value="F:mannosyltransferase activity"/>
    <property type="evidence" value="ECO:0007669"/>
    <property type="project" value="InterPro"/>
</dbReference>
<dbReference type="PANTHER" id="PTHR33908">
    <property type="entry name" value="MANNOSYLTRANSFERASE YKCB-RELATED"/>
    <property type="match status" value="1"/>
</dbReference>
<evidence type="ECO:0000313" key="10">
    <source>
        <dbReference type="EMBL" id="MBD3326157.1"/>
    </source>
</evidence>
<feature type="transmembrane region" description="Helical" evidence="8">
    <location>
        <begin position="512"/>
        <end position="534"/>
    </location>
</feature>
<comment type="subcellular location">
    <subcellularLocation>
        <location evidence="1">Cell membrane</location>
        <topology evidence="1">Multi-pass membrane protein</topology>
    </subcellularLocation>
</comment>
<feature type="transmembrane region" description="Helical" evidence="8">
    <location>
        <begin position="267"/>
        <end position="284"/>
    </location>
</feature>
<proteinExistence type="predicted"/>
<evidence type="ECO:0000256" key="6">
    <source>
        <dbReference type="ARBA" id="ARBA00022989"/>
    </source>
</evidence>
<evidence type="ECO:0000256" key="3">
    <source>
        <dbReference type="ARBA" id="ARBA00022676"/>
    </source>
</evidence>
<keyword evidence="5 8" id="KW-0812">Transmembrane</keyword>
<feature type="domain" description="DUF8201" evidence="9">
    <location>
        <begin position="228"/>
        <end position="487"/>
    </location>
</feature>
<feature type="transmembrane region" description="Helical" evidence="8">
    <location>
        <begin position="242"/>
        <end position="261"/>
    </location>
</feature>
<feature type="transmembrane region" description="Helical" evidence="8">
    <location>
        <begin position="7"/>
        <end position="26"/>
    </location>
</feature>
<feature type="transmembrane region" description="Helical" evidence="8">
    <location>
        <begin position="74"/>
        <end position="94"/>
    </location>
</feature>
<keyword evidence="3" id="KW-0328">Glycosyltransferase</keyword>
<feature type="transmembrane region" description="Helical" evidence="8">
    <location>
        <begin position="32"/>
        <end position="54"/>
    </location>
</feature>
<gene>
    <name evidence="10" type="ORF">GF339_16340</name>
</gene>
<feature type="transmembrane region" description="Helical" evidence="8">
    <location>
        <begin position="291"/>
        <end position="321"/>
    </location>
</feature>
<evidence type="ECO:0000256" key="8">
    <source>
        <dbReference type="SAM" id="Phobius"/>
    </source>
</evidence>
<keyword evidence="7 8" id="KW-0472">Membrane</keyword>
<dbReference type="PANTHER" id="PTHR33908:SF11">
    <property type="entry name" value="MEMBRANE PROTEIN"/>
    <property type="match status" value="1"/>
</dbReference>
<feature type="transmembrane region" description="Helical" evidence="8">
    <location>
        <begin position="201"/>
        <end position="230"/>
    </location>
</feature>
<evidence type="ECO:0000256" key="5">
    <source>
        <dbReference type="ARBA" id="ARBA00022692"/>
    </source>
</evidence>
<evidence type="ECO:0000313" key="11">
    <source>
        <dbReference type="Proteomes" id="UP000649604"/>
    </source>
</evidence>
<reference evidence="10" key="1">
    <citation type="submission" date="2019-11" db="EMBL/GenBank/DDBJ databases">
        <title>Microbial mats filling the niche in hypersaline microbial mats.</title>
        <authorList>
            <person name="Wong H.L."/>
            <person name="Macleod F.I."/>
            <person name="White R.A. III"/>
            <person name="Burns B.P."/>
        </authorList>
    </citation>
    <scope>NUCLEOTIDE SEQUENCE</scope>
    <source>
        <strain evidence="10">Rbin_158</strain>
    </source>
</reference>
<name>A0A9D5Q7C5_9BACT</name>
<feature type="transmembrane region" description="Helical" evidence="8">
    <location>
        <begin position="457"/>
        <end position="476"/>
    </location>
</feature>
<dbReference type="EMBL" id="WJJP01000531">
    <property type="protein sequence ID" value="MBD3326157.1"/>
    <property type="molecule type" value="Genomic_DNA"/>
</dbReference>
<dbReference type="Proteomes" id="UP000649604">
    <property type="component" value="Unassembled WGS sequence"/>
</dbReference>
<keyword evidence="6 8" id="KW-1133">Transmembrane helix</keyword>
<evidence type="ECO:0000256" key="7">
    <source>
        <dbReference type="ARBA" id="ARBA00023136"/>
    </source>
</evidence>
<dbReference type="GO" id="GO:0006493">
    <property type="term" value="P:protein O-linked glycosylation"/>
    <property type="evidence" value="ECO:0007669"/>
    <property type="project" value="InterPro"/>
</dbReference>
<dbReference type="AlphaFoldDB" id="A0A9D5Q7C5"/>
<dbReference type="Pfam" id="PF26626">
    <property type="entry name" value="DUF8201"/>
    <property type="match status" value="1"/>
</dbReference>
<evidence type="ECO:0000256" key="1">
    <source>
        <dbReference type="ARBA" id="ARBA00004651"/>
    </source>
</evidence>
<dbReference type="InterPro" id="IPR058514">
    <property type="entry name" value="DUF8201"/>
</dbReference>
<feature type="transmembrane region" description="Helical" evidence="8">
    <location>
        <begin position="483"/>
        <end position="500"/>
    </location>
</feature>
<keyword evidence="2" id="KW-1003">Cell membrane</keyword>
<dbReference type="GO" id="GO:0009103">
    <property type="term" value="P:lipopolysaccharide biosynthetic process"/>
    <property type="evidence" value="ECO:0007669"/>
    <property type="project" value="UniProtKB-ARBA"/>
</dbReference>
<protein>
    <submittedName>
        <fullName evidence="10">Phospholipid carrier-dependent glycosyltransferase</fullName>
    </submittedName>
</protein>
<organism evidence="10 11">
    <name type="scientific">candidate division KSB3 bacterium</name>
    <dbReference type="NCBI Taxonomy" id="2044937"/>
    <lineage>
        <taxon>Bacteria</taxon>
        <taxon>candidate division KSB3</taxon>
    </lineage>
</organism>
<dbReference type="GO" id="GO:0016763">
    <property type="term" value="F:pentosyltransferase activity"/>
    <property type="evidence" value="ECO:0007669"/>
    <property type="project" value="TreeGrafter"/>
</dbReference>
<evidence type="ECO:0000256" key="4">
    <source>
        <dbReference type="ARBA" id="ARBA00022679"/>
    </source>
</evidence>
<keyword evidence="4" id="KW-0808">Transferase</keyword>
<accession>A0A9D5Q7C5</accession>
<feature type="transmembrane region" description="Helical" evidence="8">
    <location>
        <begin position="100"/>
        <end position="120"/>
    </location>
</feature>
<comment type="caution">
    <text evidence="10">The sequence shown here is derived from an EMBL/GenBank/DDBJ whole genome shotgun (WGS) entry which is preliminary data.</text>
</comment>
<feature type="transmembrane region" description="Helical" evidence="8">
    <location>
        <begin position="141"/>
        <end position="165"/>
    </location>
</feature>
<dbReference type="InterPro" id="IPR050297">
    <property type="entry name" value="LipidA_mod_glycosyltrf_83"/>
</dbReference>
<sequence>MKSRYTAWIIAMLVGAWTILVLSHFFQNFPLIHLPEILLNGAAIGILVLFFTAVGRRVLRYLPVAFPSFAEECCVSFGLGTGIIIGVLILLAAIGLVYKLLIVLVMLGLAALVYGEAKAICLRGYAAWSKDSFRSLSGVEVVWLLLMGVAAAITFLAAATPPYFFDALVYHLAVPQRYLLHHGFQYLPYHHFSNFPMNLGMLFLVGLSLSGGILAKLISWMFAPMTAIAIYSFAISRWGRQVALAAAAICFLVPGVLILSTLTAIDLGVMFYSFLSFTALLSWFSTRQRSWFVLAGVFCSLAVGSKYTALVTTLLPLLLILGVHELLTHTPRVWAGVRATILLGVIVLVGMSPWLIKNTLYTGNPVYPLFNSLIGTKVSHEYTYYEQKLSRTNPLYALLQDENADGSRWAEIGEVSLSALKAPWTVTMTTTRAAGKTGVLFLLCLPWVLLIKKMDTFSRYLLALGVCAFWLWVILLPQTALRYVFQMFPPFSLVTAYVLWQLPVSERQKTLISGGIGLLLIYHLCFLGGALTTLRPFTYLFSNQSQEEFLVDHGVTYYPAIQYINYETLPDAKILYVGEIRGYYCERDFLLATDAYRVDEAIILRQLIVESESVPEVVEKLRDRGITHLLMNLAEMARFAKNDLKRESYFGFPTAQDQQRLERLLSPQYVRLLVSQHQVNVYELR</sequence>
<dbReference type="GO" id="GO:0005886">
    <property type="term" value="C:plasma membrane"/>
    <property type="evidence" value="ECO:0007669"/>
    <property type="project" value="UniProtKB-SubCell"/>
</dbReference>
<evidence type="ECO:0000256" key="2">
    <source>
        <dbReference type="ARBA" id="ARBA00022475"/>
    </source>
</evidence>